<name>A0ABR2QFN2_9ROSI</name>
<sequence>MSQNLKGIQTNQEACSTDKKPSYREIVKRNLEEYGSEASSSHIADTAEPSNREEKSSSDKVYKRVIGHIEEETLWKLGRCLIAGGSEGIKVHCRDSLEVTEDSSSEVAGKSPGAKVQTCVQMKMKRQRSGITAFMSDQNGGQNEIYSAENNGSVQVSKKDGAVEDTISEDLQELQGENNRSSWEIRGRRKHQTLKRSLSFVDVATSWLSVLRMMGWLVKLSSRHGGEGL</sequence>
<proteinExistence type="predicted"/>
<reference evidence="2 3" key="1">
    <citation type="journal article" date="2024" name="G3 (Bethesda)">
        <title>Genome assembly of Hibiscus sabdariffa L. provides insights into metabolisms of medicinal natural products.</title>
        <authorList>
            <person name="Kim T."/>
        </authorList>
    </citation>
    <scope>NUCLEOTIDE SEQUENCE [LARGE SCALE GENOMIC DNA]</scope>
    <source>
        <strain evidence="2">TK-2024</strain>
        <tissue evidence="2">Old leaves</tissue>
    </source>
</reference>
<feature type="compositionally biased region" description="Polar residues" evidence="1">
    <location>
        <begin position="1"/>
        <end position="15"/>
    </location>
</feature>
<accession>A0ABR2QFN2</accession>
<protein>
    <submittedName>
        <fullName evidence="2">Uncharacterized protein</fullName>
    </submittedName>
</protein>
<feature type="compositionally biased region" description="Basic and acidic residues" evidence="1">
    <location>
        <begin position="50"/>
        <end position="60"/>
    </location>
</feature>
<organism evidence="2 3">
    <name type="scientific">Hibiscus sabdariffa</name>
    <name type="common">roselle</name>
    <dbReference type="NCBI Taxonomy" id="183260"/>
    <lineage>
        <taxon>Eukaryota</taxon>
        <taxon>Viridiplantae</taxon>
        <taxon>Streptophyta</taxon>
        <taxon>Embryophyta</taxon>
        <taxon>Tracheophyta</taxon>
        <taxon>Spermatophyta</taxon>
        <taxon>Magnoliopsida</taxon>
        <taxon>eudicotyledons</taxon>
        <taxon>Gunneridae</taxon>
        <taxon>Pentapetalae</taxon>
        <taxon>rosids</taxon>
        <taxon>malvids</taxon>
        <taxon>Malvales</taxon>
        <taxon>Malvaceae</taxon>
        <taxon>Malvoideae</taxon>
        <taxon>Hibiscus</taxon>
    </lineage>
</organism>
<dbReference type="EMBL" id="JBBPBN010000040">
    <property type="protein sequence ID" value="KAK8999491.1"/>
    <property type="molecule type" value="Genomic_DNA"/>
</dbReference>
<feature type="compositionally biased region" description="Basic and acidic residues" evidence="1">
    <location>
        <begin position="16"/>
        <end position="32"/>
    </location>
</feature>
<feature type="region of interest" description="Disordered" evidence="1">
    <location>
        <begin position="1"/>
        <end position="60"/>
    </location>
</feature>
<comment type="caution">
    <text evidence="2">The sequence shown here is derived from an EMBL/GenBank/DDBJ whole genome shotgun (WGS) entry which is preliminary data.</text>
</comment>
<gene>
    <name evidence="2" type="ORF">V6N11_070653</name>
</gene>
<evidence type="ECO:0000256" key="1">
    <source>
        <dbReference type="SAM" id="MobiDB-lite"/>
    </source>
</evidence>
<keyword evidence="3" id="KW-1185">Reference proteome</keyword>
<evidence type="ECO:0000313" key="3">
    <source>
        <dbReference type="Proteomes" id="UP001396334"/>
    </source>
</evidence>
<evidence type="ECO:0000313" key="2">
    <source>
        <dbReference type="EMBL" id="KAK8999491.1"/>
    </source>
</evidence>
<dbReference type="Proteomes" id="UP001396334">
    <property type="component" value="Unassembled WGS sequence"/>
</dbReference>